<sequence>MDQIKTTDAATEGAAPQETNRARVRRLFIDPLVKDGMRFRRQTSADDQRRKLDQMADDLGYLSDESLRVLAACMRTKGEGSSKVFWPSRVSILGFAEARERMPLQDVPGLRSWFVSAAGRKAAAVPGRLISEYVFWKNHKRPPRGDREWSIVTSRAEDYARRVELIEDRLHRGVTVTEEENSWLQRYHETEEMLRGWLTGEGA</sequence>
<keyword evidence="2" id="KW-1185">Reference proteome</keyword>
<dbReference type="RefSeq" id="WP_322329598.1">
    <property type="nucleotide sequence ID" value="NZ_CP139725.1"/>
</dbReference>
<gene>
    <name evidence="1" type="ORF">T7987_07795</name>
</gene>
<evidence type="ECO:0000313" key="2">
    <source>
        <dbReference type="Proteomes" id="UP001326567"/>
    </source>
</evidence>
<proteinExistence type="predicted"/>
<organism evidence="1 2">
    <name type="scientific">Sulfitobacter faviae</name>
    <dbReference type="NCBI Taxonomy" id="1775881"/>
    <lineage>
        <taxon>Bacteria</taxon>
        <taxon>Pseudomonadati</taxon>
        <taxon>Pseudomonadota</taxon>
        <taxon>Alphaproteobacteria</taxon>
        <taxon>Rhodobacterales</taxon>
        <taxon>Roseobacteraceae</taxon>
        <taxon>Sulfitobacter</taxon>
    </lineage>
</organism>
<reference evidence="1 2" key="1">
    <citation type="submission" date="2023-11" db="EMBL/GenBank/DDBJ databases">
        <title>From the Deep-Sea to the Surface: Bacterial Genomes Isolated from the Moytirra Hydrothermal Vent Plume.</title>
        <authorList>
            <person name="Major S.R."/>
        </authorList>
    </citation>
    <scope>NUCLEOTIDE SEQUENCE [LARGE SCALE GENOMIC DNA]</scope>
    <source>
        <strain evidence="1 2">OXR-9</strain>
    </source>
</reference>
<evidence type="ECO:0000313" key="1">
    <source>
        <dbReference type="EMBL" id="WPZ23122.1"/>
    </source>
</evidence>
<dbReference type="Proteomes" id="UP001326567">
    <property type="component" value="Chromosome"/>
</dbReference>
<dbReference type="EMBL" id="CP139725">
    <property type="protein sequence ID" value="WPZ23122.1"/>
    <property type="molecule type" value="Genomic_DNA"/>
</dbReference>
<name>A0ABZ0V2J6_9RHOB</name>
<protein>
    <submittedName>
        <fullName evidence="1">Uncharacterized protein</fullName>
    </submittedName>
</protein>
<accession>A0ABZ0V2J6</accession>